<evidence type="ECO:0000256" key="3">
    <source>
        <dbReference type="ARBA" id="ARBA00022571"/>
    </source>
</evidence>
<dbReference type="EC" id="6.3.4.5" evidence="2"/>
<dbReference type="GO" id="GO:0004055">
    <property type="term" value="F:argininosuccinate synthase activity"/>
    <property type="evidence" value="ECO:0007669"/>
    <property type="project" value="UniProtKB-EC"/>
</dbReference>
<keyword evidence="3" id="KW-0055">Arginine biosynthesis</keyword>
<dbReference type="SUPFAM" id="SSF52402">
    <property type="entry name" value="Adenine nucleotide alpha hydrolases-like"/>
    <property type="match status" value="1"/>
</dbReference>
<dbReference type="Pfam" id="PF00764">
    <property type="entry name" value="Arginosuc_synth"/>
    <property type="match status" value="1"/>
</dbReference>
<proteinExistence type="predicted"/>
<dbReference type="GO" id="GO:0005737">
    <property type="term" value="C:cytoplasm"/>
    <property type="evidence" value="ECO:0007669"/>
    <property type="project" value="TreeGrafter"/>
</dbReference>
<dbReference type="EMBL" id="LYXU01000004">
    <property type="protein sequence ID" value="OBS18894.1"/>
    <property type="molecule type" value="Genomic_DNA"/>
</dbReference>
<evidence type="ECO:0000259" key="9">
    <source>
        <dbReference type="Pfam" id="PF20979"/>
    </source>
</evidence>
<dbReference type="SUPFAM" id="SSF69864">
    <property type="entry name" value="Argininosuccinate synthetase, C-terminal domain"/>
    <property type="match status" value="1"/>
</dbReference>
<dbReference type="InterPro" id="IPR048267">
    <property type="entry name" value="Arginosuc_syn_N"/>
</dbReference>
<gene>
    <name evidence="10" type="ORF">FPOA_10620</name>
</gene>
<dbReference type="GO" id="GO:0006526">
    <property type="term" value="P:L-arginine biosynthetic process"/>
    <property type="evidence" value="ECO:0007669"/>
    <property type="project" value="UniProtKB-UniPathway"/>
</dbReference>
<keyword evidence="6" id="KW-0547">Nucleotide-binding</keyword>
<name>A0A1B8AEI9_FUSPO</name>
<reference evidence="10 11" key="1">
    <citation type="submission" date="2016-06" db="EMBL/GenBank/DDBJ databases">
        <title>Living apart together: crosstalk between the core and supernumerary genomes in a fungal plant pathogen.</title>
        <authorList>
            <person name="Vanheule A."/>
            <person name="Audenaert K."/>
            <person name="Warris S."/>
            <person name="Van De Geest H."/>
            <person name="Schijlen E."/>
            <person name="Hofte M."/>
            <person name="De Saeger S."/>
            <person name="Haesaert G."/>
            <person name="Waalwijk C."/>
            <person name="Van Der Lee T."/>
        </authorList>
    </citation>
    <scope>NUCLEOTIDE SEQUENCE [LARGE SCALE GENOMIC DNA]</scope>
    <source>
        <strain evidence="10 11">2516</strain>
    </source>
</reference>
<keyword evidence="4" id="KW-0436">Ligase</keyword>
<evidence type="ECO:0000256" key="7">
    <source>
        <dbReference type="ARBA" id="ARBA00022840"/>
    </source>
</evidence>
<dbReference type="Gene3D" id="3.90.1260.10">
    <property type="entry name" value="Argininosuccinate synthetase, chain A, domain 2"/>
    <property type="match status" value="1"/>
</dbReference>
<dbReference type="GO" id="GO:0000050">
    <property type="term" value="P:urea cycle"/>
    <property type="evidence" value="ECO:0007669"/>
    <property type="project" value="TreeGrafter"/>
</dbReference>
<evidence type="ECO:0000259" key="8">
    <source>
        <dbReference type="Pfam" id="PF00764"/>
    </source>
</evidence>
<evidence type="ECO:0000256" key="4">
    <source>
        <dbReference type="ARBA" id="ARBA00022598"/>
    </source>
</evidence>
<dbReference type="InterPro" id="IPR048268">
    <property type="entry name" value="Arginosuc_syn_C"/>
</dbReference>
<evidence type="ECO:0000313" key="11">
    <source>
        <dbReference type="Proteomes" id="UP000091967"/>
    </source>
</evidence>
<dbReference type="InterPro" id="IPR001518">
    <property type="entry name" value="Arginosuc_synth"/>
</dbReference>
<keyword evidence="7" id="KW-0067">ATP-binding</keyword>
<sequence>MEQPFSIAKPMFSKSSAKLANALFAKDDASKVPGLLLPAPPGLRIESFEDIDLYCDRKTLVVAMCSGGLDSTYLIYRLHKLGFSNIHIVVVDVGGEIDMATLETLASKYNATFECLSGIKPFIENVEMGIRAHAMAYDLYPISSSLSRPVIAGLITNYANKVGAGLLLHTANLSQNSLPRLNQSIQRNEFQGPFGSPYVKSTISRDDKAWELANAGFPNMAHRKLSGDENLWCREFENGSADDPEGFSVPDDVWEWSRDGKAHSPEKITLEFEDGLPVAVNGIRYHLVDMIPLLNHMVGKFGHGRSVGLEAIATGQKVLELREAPAATIIMNARRHIETATLSTETLRHKRGLEEQWVDEVIAGRWQSKIHQMCEAAIVAISVDVTGTITYDIGHTRLFPCSIKASKPLYICDRDVWEHEAALESCAKTTDVIRFLRNIA</sequence>
<dbReference type="NCBIfam" id="NF038212">
    <property type="entry name" value="argG_rel"/>
    <property type="match status" value="1"/>
</dbReference>
<dbReference type="UniPathway" id="UPA00068">
    <property type="reaction ID" value="UER00113"/>
</dbReference>
<keyword evidence="11" id="KW-1185">Reference proteome</keyword>
<evidence type="ECO:0000256" key="1">
    <source>
        <dbReference type="ARBA" id="ARBA00004967"/>
    </source>
</evidence>
<dbReference type="GO" id="GO:0000053">
    <property type="term" value="P:argininosuccinate metabolic process"/>
    <property type="evidence" value="ECO:0007669"/>
    <property type="project" value="TreeGrafter"/>
</dbReference>
<evidence type="ECO:0000313" key="10">
    <source>
        <dbReference type="EMBL" id="OBS18894.1"/>
    </source>
</evidence>
<dbReference type="GO" id="GO:0005524">
    <property type="term" value="F:ATP binding"/>
    <property type="evidence" value="ECO:0007669"/>
    <property type="project" value="UniProtKB-KW"/>
</dbReference>
<dbReference type="PANTHER" id="PTHR11587">
    <property type="entry name" value="ARGININOSUCCINATE SYNTHASE"/>
    <property type="match status" value="1"/>
</dbReference>
<feature type="domain" description="Arginosuccinate synthase C-terminal" evidence="9">
    <location>
        <begin position="226"/>
        <end position="393"/>
    </location>
</feature>
<protein>
    <recommendedName>
        <fullName evidence="2">argininosuccinate synthase</fullName>
        <ecNumber evidence="2">6.3.4.5</ecNumber>
    </recommendedName>
</protein>
<dbReference type="InterPro" id="IPR024074">
    <property type="entry name" value="AS_cat/multimer_dom_body"/>
</dbReference>
<dbReference type="AlphaFoldDB" id="A0A1B8AEI9"/>
<dbReference type="STRING" id="36050.A0A1B8AEI9"/>
<dbReference type="PANTHER" id="PTHR11587:SF2">
    <property type="entry name" value="ARGININOSUCCINATE SYNTHASE"/>
    <property type="match status" value="1"/>
</dbReference>
<evidence type="ECO:0000256" key="5">
    <source>
        <dbReference type="ARBA" id="ARBA00022605"/>
    </source>
</evidence>
<evidence type="ECO:0000256" key="6">
    <source>
        <dbReference type="ARBA" id="ARBA00022741"/>
    </source>
</evidence>
<evidence type="ECO:0000256" key="2">
    <source>
        <dbReference type="ARBA" id="ARBA00012286"/>
    </source>
</evidence>
<dbReference type="Proteomes" id="UP000091967">
    <property type="component" value="Unassembled WGS sequence"/>
</dbReference>
<dbReference type="Pfam" id="PF20979">
    <property type="entry name" value="Arginosuc_syn_C"/>
    <property type="match status" value="1"/>
</dbReference>
<feature type="domain" description="Arginosuccinate synthase-like N-terminal" evidence="8">
    <location>
        <begin position="61"/>
        <end position="191"/>
    </location>
</feature>
<keyword evidence="5" id="KW-0028">Amino-acid biosynthesis</keyword>
<accession>A0A1B8AEI9</accession>
<organism evidence="10 11">
    <name type="scientific">Fusarium poae</name>
    <dbReference type="NCBI Taxonomy" id="36050"/>
    <lineage>
        <taxon>Eukaryota</taxon>
        <taxon>Fungi</taxon>
        <taxon>Dikarya</taxon>
        <taxon>Ascomycota</taxon>
        <taxon>Pezizomycotina</taxon>
        <taxon>Sordariomycetes</taxon>
        <taxon>Hypocreomycetidae</taxon>
        <taxon>Hypocreales</taxon>
        <taxon>Nectriaceae</taxon>
        <taxon>Fusarium</taxon>
    </lineage>
</organism>
<dbReference type="InterPro" id="IPR014729">
    <property type="entry name" value="Rossmann-like_a/b/a_fold"/>
</dbReference>
<comment type="caution">
    <text evidence="10">The sequence shown here is derived from an EMBL/GenBank/DDBJ whole genome shotgun (WGS) entry which is preliminary data.</text>
</comment>
<dbReference type="Gene3D" id="3.40.50.620">
    <property type="entry name" value="HUPs"/>
    <property type="match status" value="1"/>
</dbReference>
<comment type="pathway">
    <text evidence="1">Amino-acid biosynthesis; L-arginine biosynthesis; L-arginine from L-ornithine and carbamoyl phosphate: step 2/3.</text>
</comment>